<keyword evidence="2" id="KW-0575">Peroxidase</keyword>
<keyword evidence="3" id="KW-0049">Antioxidant</keyword>
<dbReference type="OrthoDB" id="338622at2759"/>
<gene>
    <name evidence="12" type="ORF">A7U60_g2634</name>
</gene>
<dbReference type="InterPro" id="IPR013766">
    <property type="entry name" value="Thioredoxin_domain"/>
</dbReference>
<keyword evidence="13" id="KW-1185">Reference proteome</keyword>
<dbReference type="EC" id="1.11.1.24" evidence="1"/>
<comment type="catalytic activity">
    <reaction evidence="9">
        <text>a hydroperoxide + [thioredoxin]-dithiol = an alcohol + [thioredoxin]-disulfide + H2O</text>
        <dbReference type="Rhea" id="RHEA:62620"/>
        <dbReference type="Rhea" id="RHEA-COMP:10698"/>
        <dbReference type="Rhea" id="RHEA-COMP:10700"/>
        <dbReference type="ChEBI" id="CHEBI:15377"/>
        <dbReference type="ChEBI" id="CHEBI:29950"/>
        <dbReference type="ChEBI" id="CHEBI:30879"/>
        <dbReference type="ChEBI" id="CHEBI:35924"/>
        <dbReference type="ChEBI" id="CHEBI:50058"/>
        <dbReference type="EC" id="1.11.1.24"/>
    </reaction>
</comment>
<dbReference type="InterPro" id="IPR050924">
    <property type="entry name" value="Peroxiredoxin_BCP/PrxQ"/>
</dbReference>
<evidence type="ECO:0000256" key="10">
    <source>
        <dbReference type="SAM" id="MobiDB-lite"/>
    </source>
</evidence>
<evidence type="ECO:0000256" key="4">
    <source>
        <dbReference type="ARBA" id="ARBA00023002"/>
    </source>
</evidence>
<evidence type="ECO:0000256" key="3">
    <source>
        <dbReference type="ARBA" id="ARBA00022862"/>
    </source>
</evidence>
<dbReference type="Proteomes" id="UP000757232">
    <property type="component" value="Unassembled WGS sequence"/>
</dbReference>
<evidence type="ECO:0000313" key="13">
    <source>
        <dbReference type="Proteomes" id="UP000757232"/>
    </source>
</evidence>
<dbReference type="Gene3D" id="3.40.30.10">
    <property type="entry name" value="Glutaredoxin"/>
    <property type="match status" value="1"/>
</dbReference>
<evidence type="ECO:0000256" key="8">
    <source>
        <dbReference type="ARBA" id="ARBA00038489"/>
    </source>
</evidence>
<dbReference type="GO" id="GO:0034599">
    <property type="term" value="P:cellular response to oxidative stress"/>
    <property type="evidence" value="ECO:0007669"/>
    <property type="project" value="TreeGrafter"/>
</dbReference>
<dbReference type="PANTHER" id="PTHR42801:SF4">
    <property type="entry name" value="AHPC_TSA FAMILY PROTEIN"/>
    <property type="match status" value="1"/>
</dbReference>
<keyword evidence="5" id="KW-1015">Disulfide bond</keyword>
<dbReference type="PROSITE" id="PS51352">
    <property type="entry name" value="THIOREDOXIN_2"/>
    <property type="match status" value="1"/>
</dbReference>
<name>A0A9Q5I1Y5_SANBA</name>
<proteinExistence type="inferred from homology"/>
<evidence type="ECO:0000313" key="12">
    <source>
        <dbReference type="EMBL" id="OCB90173.1"/>
    </source>
</evidence>
<dbReference type="AlphaFoldDB" id="A0A9Q5I1Y5"/>
<evidence type="ECO:0000256" key="5">
    <source>
        <dbReference type="ARBA" id="ARBA00023157"/>
    </source>
</evidence>
<accession>A0A9Q5I1Y5</accession>
<protein>
    <recommendedName>
        <fullName evidence="1">thioredoxin-dependent peroxiredoxin</fullName>
        <ecNumber evidence="1">1.11.1.24</ecNumber>
    </recommendedName>
    <alternativeName>
        <fullName evidence="7">Thioredoxin peroxidase</fullName>
    </alternativeName>
</protein>
<evidence type="ECO:0000256" key="7">
    <source>
        <dbReference type="ARBA" id="ARBA00032824"/>
    </source>
</evidence>
<keyword evidence="4" id="KW-0560">Oxidoreductase</keyword>
<dbReference type="InterPro" id="IPR036249">
    <property type="entry name" value="Thioredoxin-like_sf"/>
</dbReference>
<organism evidence="12 13">
    <name type="scientific">Sanghuangporus baumii</name>
    <name type="common">Phellinus baumii</name>
    <dbReference type="NCBI Taxonomy" id="108892"/>
    <lineage>
        <taxon>Eukaryota</taxon>
        <taxon>Fungi</taxon>
        <taxon>Dikarya</taxon>
        <taxon>Basidiomycota</taxon>
        <taxon>Agaricomycotina</taxon>
        <taxon>Agaricomycetes</taxon>
        <taxon>Hymenochaetales</taxon>
        <taxon>Hymenochaetaceae</taxon>
        <taxon>Sanghuangporus</taxon>
    </lineage>
</organism>
<evidence type="ECO:0000256" key="9">
    <source>
        <dbReference type="ARBA" id="ARBA00049091"/>
    </source>
</evidence>
<dbReference type="CDD" id="cd03017">
    <property type="entry name" value="PRX_BCP"/>
    <property type="match status" value="1"/>
</dbReference>
<dbReference type="InterPro" id="IPR000866">
    <property type="entry name" value="AhpC/TSA"/>
</dbReference>
<sequence length="199" mass="21623">MGKHELIGKKAPELSLPNHGGDMFAFTPGGRPVVIFFYPASGSYGCTKEACSFRDALSGEEVFKSTQVEIIGISPDPVEKQKSFVDKHGLTYPILSDAKGEARKAYSVGKALLGLAQSSRVTFVIDSEGIVKYESLHLRFYPSSADTLLPTRDVYDSTLHFSAHKKFVEDWLKTIQPKEPSATTSAPEPAPAPAEQSSN</sequence>
<dbReference type="SUPFAM" id="SSF52833">
    <property type="entry name" value="Thioredoxin-like"/>
    <property type="match status" value="1"/>
</dbReference>
<dbReference type="GO" id="GO:0008379">
    <property type="term" value="F:thioredoxin peroxidase activity"/>
    <property type="evidence" value="ECO:0007669"/>
    <property type="project" value="TreeGrafter"/>
</dbReference>
<evidence type="ECO:0000256" key="2">
    <source>
        <dbReference type="ARBA" id="ARBA00022559"/>
    </source>
</evidence>
<dbReference type="GO" id="GO:0045454">
    <property type="term" value="P:cell redox homeostasis"/>
    <property type="evidence" value="ECO:0007669"/>
    <property type="project" value="TreeGrafter"/>
</dbReference>
<comment type="caution">
    <text evidence="12">The sequence shown here is derived from an EMBL/GenBank/DDBJ whole genome shotgun (WGS) entry which is preliminary data.</text>
</comment>
<reference evidence="12" key="1">
    <citation type="submission" date="2016-06" db="EMBL/GenBank/DDBJ databases">
        <title>Draft Genome sequence of the fungus Inonotus baumii.</title>
        <authorList>
            <person name="Zhu H."/>
            <person name="Lin W."/>
        </authorList>
    </citation>
    <scope>NUCLEOTIDE SEQUENCE</scope>
    <source>
        <strain evidence="12">821</strain>
    </source>
</reference>
<dbReference type="PANTHER" id="PTHR42801">
    <property type="entry name" value="THIOREDOXIN-DEPENDENT PEROXIDE REDUCTASE"/>
    <property type="match status" value="1"/>
</dbReference>
<evidence type="ECO:0000256" key="6">
    <source>
        <dbReference type="ARBA" id="ARBA00023284"/>
    </source>
</evidence>
<keyword evidence="6" id="KW-0676">Redox-active center</keyword>
<comment type="similarity">
    <text evidence="8">Belongs to the peroxiredoxin family. BCP/PrxQ subfamily.</text>
</comment>
<evidence type="ECO:0000256" key="1">
    <source>
        <dbReference type="ARBA" id="ARBA00013017"/>
    </source>
</evidence>
<dbReference type="Pfam" id="PF00578">
    <property type="entry name" value="AhpC-TSA"/>
    <property type="match status" value="1"/>
</dbReference>
<feature type="region of interest" description="Disordered" evidence="10">
    <location>
        <begin position="178"/>
        <end position="199"/>
    </location>
</feature>
<feature type="domain" description="Thioredoxin" evidence="11">
    <location>
        <begin position="5"/>
        <end position="160"/>
    </location>
</feature>
<dbReference type="EMBL" id="LNZH02000140">
    <property type="protein sequence ID" value="OCB90173.1"/>
    <property type="molecule type" value="Genomic_DNA"/>
</dbReference>
<dbReference type="GO" id="GO:0005737">
    <property type="term" value="C:cytoplasm"/>
    <property type="evidence" value="ECO:0007669"/>
    <property type="project" value="TreeGrafter"/>
</dbReference>
<evidence type="ECO:0000259" key="11">
    <source>
        <dbReference type="PROSITE" id="PS51352"/>
    </source>
</evidence>